<name>A0A4U5MU57_STECR</name>
<evidence type="ECO:0000313" key="1">
    <source>
        <dbReference type="EMBL" id="TKR73248.1"/>
    </source>
</evidence>
<evidence type="ECO:0000313" key="2">
    <source>
        <dbReference type="Proteomes" id="UP000298663"/>
    </source>
</evidence>
<sequence length="85" mass="9982">MREFQLQTTCDISIRKATQFKEEQKLLQVENKTQKSLFNLRQRFLALAATNSKRRWEFKIQESRKSCLKDYAKSPVAETALSALL</sequence>
<accession>A0A4U5MU57</accession>
<dbReference type="AlphaFoldDB" id="A0A4U5MU57"/>
<reference evidence="1 2" key="1">
    <citation type="journal article" date="2015" name="Genome Biol.">
        <title>Comparative genomics of Steinernema reveals deeply conserved gene regulatory networks.</title>
        <authorList>
            <person name="Dillman A.R."/>
            <person name="Macchietto M."/>
            <person name="Porter C.F."/>
            <person name="Rogers A."/>
            <person name="Williams B."/>
            <person name="Antoshechkin I."/>
            <person name="Lee M.M."/>
            <person name="Goodwin Z."/>
            <person name="Lu X."/>
            <person name="Lewis E.E."/>
            <person name="Goodrich-Blair H."/>
            <person name="Stock S.P."/>
            <person name="Adams B.J."/>
            <person name="Sternberg P.W."/>
            <person name="Mortazavi A."/>
        </authorList>
    </citation>
    <scope>NUCLEOTIDE SEQUENCE [LARGE SCALE GENOMIC DNA]</scope>
    <source>
        <strain evidence="1 2">ALL</strain>
    </source>
</reference>
<dbReference type="EMBL" id="AZBU02000006">
    <property type="protein sequence ID" value="TKR73248.1"/>
    <property type="molecule type" value="Genomic_DNA"/>
</dbReference>
<keyword evidence="2" id="KW-1185">Reference proteome</keyword>
<comment type="caution">
    <text evidence="1">The sequence shown here is derived from an EMBL/GenBank/DDBJ whole genome shotgun (WGS) entry which is preliminary data.</text>
</comment>
<dbReference type="Proteomes" id="UP000298663">
    <property type="component" value="Unassembled WGS sequence"/>
</dbReference>
<organism evidence="1 2">
    <name type="scientific">Steinernema carpocapsae</name>
    <name type="common">Entomopathogenic nematode</name>
    <dbReference type="NCBI Taxonomy" id="34508"/>
    <lineage>
        <taxon>Eukaryota</taxon>
        <taxon>Metazoa</taxon>
        <taxon>Ecdysozoa</taxon>
        <taxon>Nematoda</taxon>
        <taxon>Chromadorea</taxon>
        <taxon>Rhabditida</taxon>
        <taxon>Tylenchina</taxon>
        <taxon>Panagrolaimomorpha</taxon>
        <taxon>Strongyloidoidea</taxon>
        <taxon>Steinernematidae</taxon>
        <taxon>Steinernema</taxon>
    </lineage>
</organism>
<gene>
    <name evidence="1" type="ORF">L596_020583</name>
</gene>
<proteinExistence type="predicted"/>
<reference evidence="1 2" key="2">
    <citation type="journal article" date="2019" name="G3 (Bethesda)">
        <title>Hybrid Assembly of the Genome of the Entomopathogenic Nematode Steinernema carpocapsae Identifies the X-Chromosome.</title>
        <authorList>
            <person name="Serra L."/>
            <person name="Macchietto M."/>
            <person name="Macias-Munoz A."/>
            <person name="McGill C.J."/>
            <person name="Rodriguez I.M."/>
            <person name="Rodriguez B."/>
            <person name="Murad R."/>
            <person name="Mortazavi A."/>
        </authorList>
    </citation>
    <scope>NUCLEOTIDE SEQUENCE [LARGE SCALE GENOMIC DNA]</scope>
    <source>
        <strain evidence="1 2">ALL</strain>
    </source>
</reference>
<protein>
    <submittedName>
        <fullName evidence="1">Uncharacterized protein</fullName>
    </submittedName>
</protein>